<gene>
    <name evidence="3" type="ORF">ACFOM9_04720</name>
</gene>
<sequence length="94" mass="10422">MNTDAIRQDEGRKRFTVEEEGSEAFVEYAREGDVLVIVHTIVPKEMGGRGIAGRLVEAALQHAREHGLKVRPDCSYAEAYLRKHPEHAGLLAPA</sequence>
<proteinExistence type="predicted"/>
<dbReference type="RefSeq" id="WP_386706667.1">
    <property type="nucleotide sequence ID" value="NZ_JBHRYF010000001.1"/>
</dbReference>
<dbReference type="InterPro" id="IPR016181">
    <property type="entry name" value="Acyl_CoA_acyltransferase"/>
</dbReference>
<name>A0ABV7USA0_9GAMM</name>
<comment type="caution">
    <text evidence="3">The sequence shown here is derived from an EMBL/GenBank/DDBJ whole genome shotgun (WGS) entry which is preliminary data.</text>
</comment>
<keyword evidence="3" id="KW-0808">Transferase</keyword>
<dbReference type="GO" id="GO:0016746">
    <property type="term" value="F:acyltransferase activity"/>
    <property type="evidence" value="ECO:0007669"/>
    <property type="project" value="UniProtKB-KW"/>
</dbReference>
<dbReference type="PANTHER" id="PTHR31435">
    <property type="entry name" value="PROTEIN NATD1"/>
    <property type="match status" value="1"/>
</dbReference>
<dbReference type="EC" id="2.3.1.-" evidence="3"/>
<feature type="domain" description="N-acetyltransferase" evidence="2">
    <location>
        <begin position="7"/>
        <end position="92"/>
    </location>
</feature>
<keyword evidence="4" id="KW-1185">Reference proteome</keyword>
<dbReference type="SUPFAM" id="SSF55729">
    <property type="entry name" value="Acyl-CoA N-acyltransferases (Nat)"/>
    <property type="match status" value="1"/>
</dbReference>
<dbReference type="InterPro" id="IPR045057">
    <property type="entry name" value="Gcn5-rel_NAT"/>
</dbReference>
<dbReference type="PROSITE" id="PS51729">
    <property type="entry name" value="GNAT_YJDJ"/>
    <property type="match status" value="1"/>
</dbReference>
<evidence type="ECO:0000259" key="1">
    <source>
        <dbReference type="PROSITE" id="PS51186"/>
    </source>
</evidence>
<dbReference type="PROSITE" id="PS51186">
    <property type="entry name" value="GNAT"/>
    <property type="match status" value="1"/>
</dbReference>
<dbReference type="InterPro" id="IPR031165">
    <property type="entry name" value="GNAT_YJDJ"/>
</dbReference>
<evidence type="ECO:0000313" key="4">
    <source>
        <dbReference type="Proteomes" id="UP001595724"/>
    </source>
</evidence>
<dbReference type="InterPro" id="IPR000182">
    <property type="entry name" value="GNAT_dom"/>
</dbReference>
<protein>
    <submittedName>
        <fullName evidence="3">GNAT family N-acetyltransferase</fullName>
        <ecNumber evidence="3">2.3.1.-</ecNumber>
    </submittedName>
</protein>
<reference evidence="4" key="1">
    <citation type="journal article" date="2019" name="Int. J. Syst. Evol. Microbiol.">
        <title>The Global Catalogue of Microorganisms (GCM) 10K type strain sequencing project: providing services to taxonomists for standard genome sequencing and annotation.</title>
        <authorList>
            <consortium name="The Broad Institute Genomics Platform"/>
            <consortium name="The Broad Institute Genome Sequencing Center for Infectious Disease"/>
            <person name="Wu L."/>
            <person name="Ma J."/>
        </authorList>
    </citation>
    <scope>NUCLEOTIDE SEQUENCE [LARGE SCALE GENOMIC DNA]</scope>
    <source>
        <strain evidence="4">KCTC 42211</strain>
    </source>
</reference>
<dbReference type="CDD" id="cd04301">
    <property type="entry name" value="NAT_SF"/>
    <property type="match status" value="1"/>
</dbReference>
<dbReference type="Proteomes" id="UP001595724">
    <property type="component" value="Unassembled WGS sequence"/>
</dbReference>
<evidence type="ECO:0000259" key="2">
    <source>
        <dbReference type="PROSITE" id="PS51729"/>
    </source>
</evidence>
<evidence type="ECO:0000313" key="3">
    <source>
        <dbReference type="EMBL" id="MFC3659383.1"/>
    </source>
</evidence>
<dbReference type="Gene3D" id="3.40.630.30">
    <property type="match status" value="1"/>
</dbReference>
<dbReference type="Pfam" id="PF14542">
    <property type="entry name" value="Acetyltransf_CG"/>
    <property type="match status" value="1"/>
</dbReference>
<feature type="domain" description="N-acetyltransferase" evidence="1">
    <location>
        <begin position="1"/>
        <end position="94"/>
    </location>
</feature>
<dbReference type="EMBL" id="JBHRYF010000001">
    <property type="protein sequence ID" value="MFC3659383.1"/>
    <property type="molecule type" value="Genomic_DNA"/>
</dbReference>
<accession>A0ABV7USA0</accession>
<keyword evidence="3" id="KW-0012">Acyltransferase</keyword>
<dbReference type="PANTHER" id="PTHR31435:SF9">
    <property type="entry name" value="PROTEIN NATD1"/>
    <property type="match status" value="1"/>
</dbReference>
<organism evidence="3 4">
    <name type="scientific">Luteimonas notoginsengisoli</name>
    <dbReference type="NCBI Taxonomy" id="1578200"/>
    <lineage>
        <taxon>Bacteria</taxon>
        <taxon>Pseudomonadati</taxon>
        <taxon>Pseudomonadota</taxon>
        <taxon>Gammaproteobacteria</taxon>
        <taxon>Lysobacterales</taxon>
        <taxon>Lysobacteraceae</taxon>
        <taxon>Luteimonas</taxon>
    </lineage>
</organism>